<keyword evidence="3" id="KW-1185">Reference proteome</keyword>
<comment type="caution">
    <text evidence="2">The sequence shown here is derived from an EMBL/GenBank/DDBJ whole genome shotgun (WGS) entry which is preliminary data.</text>
</comment>
<dbReference type="InterPro" id="IPR036188">
    <property type="entry name" value="FAD/NAD-bd_sf"/>
</dbReference>
<protein>
    <recommendedName>
        <fullName evidence="1">Sulfide dehydrogenase [flavocytochrome c] flavoprotein chain central domain-containing protein</fullName>
    </recommendedName>
</protein>
<dbReference type="SUPFAM" id="SSF51905">
    <property type="entry name" value="FAD/NAD(P)-binding domain"/>
    <property type="match status" value="2"/>
</dbReference>
<dbReference type="AlphaFoldDB" id="A0A4V2UNE3"/>
<accession>A0A4V2UNE3</accession>
<feature type="domain" description="Sulfide dehydrogenase [flavocytochrome c] flavoprotein chain central" evidence="1">
    <location>
        <begin position="128"/>
        <end position="217"/>
    </location>
</feature>
<dbReference type="PANTHER" id="PTHR43755:SF1">
    <property type="entry name" value="FAD-DEPENDENT PYRIDINE NUCLEOTIDE-DISULPHIDE OXIDOREDUCTASE"/>
    <property type="match status" value="1"/>
</dbReference>
<evidence type="ECO:0000313" key="3">
    <source>
        <dbReference type="Proteomes" id="UP000295304"/>
    </source>
</evidence>
<dbReference type="EMBL" id="SLZW01000007">
    <property type="protein sequence ID" value="TCS61771.1"/>
    <property type="molecule type" value="Genomic_DNA"/>
</dbReference>
<proteinExistence type="predicted"/>
<dbReference type="PANTHER" id="PTHR43755">
    <property type="match status" value="1"/>
</dbReference>
<reference evidence="2 3" key="1">
    <citation type="submission" date="2019-03" db="EMBL/GenBank/DDBJ databases">
        <title>Genomic Encyclopedia of Type Strains, Phase IV (KMG-IV): sequencing the most valuable type-strain genomes for metagenomic binning, comparative biology and taxonomic classification.</title>
        <authorList>
            <person name="Goeker M."/>
        </authorList>
    </citation>
    <scope>NUCLEOTIDE SEQUENCE [LARGE SCALE GENOMIC DNA]</scope>
    <source>
        <strain evidence="2 3">DSM 101688</strain>
    </source>
</reference>
<dbReference type="InterPro" id="IPR052541">
    <property type="entry name" value="SQRD"/>
</dbReference>
<dbReference type="RefSeq" id="WP_132939474.1">
    <property type="nucleotide sequence ID" value="NZ_CP119676.1"/>
</dbReference>
<gene>
    <name evidence="2" type="ORF">EDD55_107180</name>
</gene>
<dbReference type="Proteomes" id="UP000295304">
    <property type="component" value="Unassembled WGS sequence"/>
</dbReference>
<sequence>MKTLTRRDGLRLLLGTAAAGVLARSAAASAVSSRPRAAPRIAVIGDGIGARALASDLHGARVRLDMITAADPALAIDWGRKRIVKKGETLPFDRVVLSPGVAYGGDIGLPMAWRDASSEKEIMRRALLMSEGGVVLIRVPRRPYRFIEGPYVRAERLAGVLSYVNPRAKIRIFDANNDFPDQARRLDHWRKHFGAMVEWIPAVKGGAIRSRAAVRAALGGRPAMGKGYVVDYIPEQKAARITRTSGLADASGWCPIDPRSARSLMKSDAYVIGDAASWDGAPKTALQARLDGAKAARDICLSLA</sequence>
<organism evidence="2 3">
    <name type="scientific">Varunaivibrio sulfuroxidans</name>
    <dbReference type="NCBI Taxonomy" id="1773489"/>
    <lineage>
        <taxon>Bacteria</taxon>
        <taxon>Pseudomonadati</taxon>
        <taxon>Pseudomonadota</taxon>
        <taxon>Alphaproteobacteria</taxon>
        <taxon>Rhodospirillales</taxon>
        <taxon>Magnetovibrionaceae</taxon>
        <taxon>Varunaivibrio</taxon>
    </lineage>
</organism>
<dbReference type="PROSITE" id="PS51318">
    <property type="entry name" value="TAT"/>
    <property type="match status" value="1"/>
</dbReference>
<dbReference type="InterPro" id="IPR006311">
    <property type="entry name" value="TAT_signal"/>
</dbReference>
<dbReference type="OrthoDB" id="9802771at2"/>
<name>A0A4V2UNE3_9PROT</name>
<dbReference type="Gene3D" id="3.50.50.60">
    <property type="entry name" value="FAD/NAD(P)-binding domain"/>
    <property type="match status" value="2"/>
</dbReference>
<evidence type="ECO:0000259" key="1">
    <source>
        <dbReference type="Pfam" id="PF21706"/>
    </source>
</evidence>
<dbReference type="InterPro" id="IPR049386">
    <property type="entry name" value="FCSD_central"/>
</dbReference>
<dbReference type="Pfam" id="PF21706">
    <property type="entry name" value="FCSD_central"/>
    <property type="match status" value="1"/>
</dbReference>
<evidence type="ECO:0000313" key="2">
    <source>
        <dbReference type="EMBL" id="TCS61771.1"/>
    </source>
</evidence>